<evidence type="ECO:0000256" key="8">
    <source>
        <dbReference type="ARBA" id="ARBA00023136"/>
    </source>
</evidence>
<name>A0A265E3A6_9GAMM</name>
<reference evidence="11 13" key="2">
    <citation type="submission" date="2017-07" db="EMBL/GenBank/DDBJ databases">
        <title>Shotgun whole genome sequences of three halophilic bacterial isolates.</title>
        <authorList>
            <person name="Pozzo T."/>
            <person name="Higdon S.M."/>
            <person name="Quillaguaman J."/>
        </authorList>
    </citation>
    <scope>NUCLEOTIDE SEQUENCE [LARGE SCALE GENOMIC DNA]</scope>
    <source>
        <strain evidence="11 13">LC1</strain>
    </source>
</reference>
<keyword evidence="5 9" id="KW-0812">Transmembrane</keyword>
<feature type="transmembrane region" description="Helical" evidence="9">
    <location>
        <begin position="406"/>
        <end position="427"/>
    </location>
</feature>
<dbReference type="FunFam" id="1.20.1740.10:FF:000004">
    <property type="entry name" value="Sodium:alanine symporter family protein"/>
    <property type="match status" value="1"/>
</dbReference>
<dbReference type="InterPro" id="IPR001463">
    <property type="entry name" value="Na/Ala_symport"/>
</dbReference>
<keyword evidence="3 9" id="KW-0813">Transport</keyword>
<evidence type="ECO:0000256" key="1">
    <source>
        <dbReference type="ARBA" id="ARBA00004651"/>
    </source>
</evidence>
<dbReference type="NCBIfam" id="TIGR00835">
    <property type="entry name" value="agcS"/>
    <property type="match status" value="1"/>
</dbReference>
<feature type="transmembrane region" description="Helical" evidence="9">
    <location>
        <begin position="220"/>
        <end position="237"/>
    </location>
</feature>
<evidence type="ECO:0000256" key="6">
    <source>
        <dbReference type="ARBA" id="ARBA00022847"/>
    </source>
</evidence>
<feature type="transmembrane region" description="Helical" evidence="9">
    <location>
        <begin position="433"/>
        <end position="456"/>
    </location>
</feature>
<dbReference type="PROSITE" id="PS00873">
    <property type="entry name" value="NA_ALANINE_SYMP"/>
    <property type="match status" value="1"/>
</dbReference>
<dbReference type="PANTHER" id="PTHR30330:SF1">
    <property type="entry name" value="AMINO-ACID CARRIER PROTEIN ALST"/>
    <property type="match status" value="1"/>
</dbReference>
<keyword evidence="13" id="KW-1185">Reference proteome</keyword>
<dbReference type="GO" id="GO:0005283">
    <property type="term" value="F:amino acid:sodium symporter activity"/>
    <property type="evidence" value="ECO:0007669"/>
    <property type="project" value="InterPro"/>
</dbReference>
<evidence type="ECO:0000256" key="9">
    <source>
        <dbReference type="RuleBase" id="RU363064"/>
    </source>
</evidence>
<dbReference type="AlphaFoldDB" id="A0A265E3A6"/>
<dbReference type="EMBL" id="NPEY01000001">
    <property type="protein sequence ID" value="OZT76074.1"/>
    <property type="molecule type" value="Genomic_DNA"/>
</dbReference>
<dbReference type="Proteomes" id="UP000216538">
    <property type="component" value="Unassembled WGS sequence"/>
</dbReference>
<evidence type="ECO:0000256" key="3">
    <source>
        <dbReference type="ARBA" id="ARBA00022448"/>
    </source>
</evidence>
<dbReference type="OrthoDB" id="9806926at2"/>
<dbReference type="Proteomes" id="UP000005756">
    <property type="component" value="Unassembled WGS sequence"/>
</dbReference>
<dbReference type="STRING" id="1072583.KUC_0332"/>
<keyword evidence="9" id="KW-0997">Cell inner membrane</keyword>
<keyword evidence="7 9" id="KW-1133">Transmembrane helix</keyword>
<dbReference type="PANTHER" id="PTHR30330">
    <property type="entry name" value="AGSS FAMILY TRANSPORTER, SODIUM-ALANINE"/>
    <property type="match status" value="1"/>
</dbReference>
<evidence type="ECO:0000256" key="2">
    <source>
        <dbReference type="ARBA" id="ARBA00009261"/>
    </source>
</evidence>
<keyword evidence="4" id="KW-1003">Cell membrane</keyword>
<evidence type="ECO:0000313" key="12">
    <source>
        <dbReference type="Proteomes" id="UP000005756"/>
    </source>
</evidence>
<keyword evidence="6 9" id="KW-0769">Symport</keyword>
<evidence type="ECO:0000313" key="10">
    <source>
        <dbReference type="EMBL" id="EHJ93385.1"/>
    </source>
</evidence>
<feature type="transmembrane region" description="Helical" evidence="9">
    <location>
        <begin position="312"/>
        <end position="335"/>
    </location>
</feature>
<feature type="transmembrane region" description="Helical" evidence="9">
    <location>
        <begin position="249"/>
        <end position="269"/>
    </location>
</feature>
<dbReference type="PRINTS" id="PR00175">
    <property type="entry name" value="NAALASMPORT"/>
</dbReference>
<evidence type="ECO:0000313" key="13">
    <source>
        <dbReference type="Proteomes" id="UP000216538"/>
    </source>
</evidence>
<comment type="subcellular location">
    <subcellularLocation>
        <location evidence="9">Cell inner membrane</location>
        <topology evidence="9">Multi-pass membrane protein</topology>
    </subcellularLocation>
    <subcellularLocation>
        <location evidence="1">Cell membrane</location>
        <topology evidence="1">Multi-pass membrane protein</topology>
    </subcellularLocation>
</comment>
<feature type="transmembrane region" description="Helical" evidence="9">
    <location>
        <begin position="189"/>
        <end position="208"/>
    </location>
</feature>
<reference evidence="10 12" key="1">
    <citation type="submission" date="2011-10" db="EMBL/GenBank/DDBJ databases">
        <authorList>
            <person name="Quillaguamn J."/>
            <person name="Guzmn D."/>
            <person name="Balderrama-Subieta A."/>
            <person name="Cardona-Ortuo C."/>
            <person name="Guevara-Martnez M."/>
            <person name="Callisaya-Quispe N."/>
        </authorList>
    </citation>
    <scope>NUCLEOTIDE SEQUENCE [LARGE SCALE GENOMIC DNA]</scope>
    <source>
        <strain evidence="10 12">LC1</strain>
    </source>
</reference>
<dbReference type="EMBL" id="JH393257">
    <property type="protein sequence ID" value="EHJ93385.1"/>
    <property type="molecule type" value="Genomic_DNA"/>
</dbReference>
<dbReference type="Pfam" id="PF01235">
    <property type="entry name" value="Na_Ala_symp"/>
    <property type="match status" value="1"/>
</dbReference>
<dbReference type="RefSeq" id="WP_007111321.1">
    <property type="nucleotide sequence ID" value="NZ_JH393257.1"/>
</dbReference>
<evidence type="ECO:0000256" key="7">
    <source>
        <dbReference type="ARBA" id="ARBA00022989"/>
    </source>
</evidence>
<feature type="transmembrane region" description="Helical" evidence="9">
    <location>
        <begin position="25"/>
        <end position="45"/>
    </location>
</feature>
<dbReference type="Gene3D" id="1.20.1740.10">
    <property type="entry name" value="Amino acid/polyamine transporter I"/>
    <property type="match status" value="1"/>
</dbReference>
<evidence type="ECO:0000256" key="5">
    <source>
        <dbReference type="ARBA" id="ARBA00022692"/>
    </source>
</evidence>
<feature type="transmembrane region" description="Helical" evidence="9">
    <location>
        <begin position="150"/>
        <end position="169"/>
    </location>
</feature>
<keyword evidence="8 9" id="KW-0472">Membrane</keyword>
<evidence type="ECO:0000313" key="11">
    <source>
        <dbReference type="EMBL" id="OZT76074.1"/>
    </source>
</evidence>
<feature type="transmembrane region" description="Helical" evidence="9">
    <location>
        <begin position="367"/>
        <end position="385"/>
    </location>
</feature>
<dbReference type="GO" id="GO:0005886">
    <property type="term" value="C:plasma membrane"/>
    <property type="evidence" value="ECO:0007669"/>
    <property type="project" value="UniProtKB-SubCell"/>
</dbReference>
<comment type="similarity">
    <text evidence="2 9">Belongs to the alanine or glycine:cation symporter (AGCS) (TC 2.A.25) family.</text>
</comment>
<sequence length="507" mass="54376">METLELLIAPLRDGLYTIMMPVSNFIWSYILVYLLLGAGLLFTIMTRGMQFRLFRHMAYVTFTARGAGDGISGFQAFATSMAARVGTGNLAGVALALWVGGPGAIFWMWVTALLGFATAFIESTLAQVYKHRNEDGVFRGGPAYYIERCLGWRWLGALFAVFLIIAYGLAFNAAQSNTIAQGMNGAFGIPNWLTGVVIAILAGLVIYGGLKSVARTAEKIVPAMAIAYLLVALWILVNNLSAVPDMLSLIVMSAFGLGPAVGGAAGYAIKAAMENGVKRGLFSNEAGMGSTPNAAAQATVKHPAAQGLVQSFGVFVDTIVICSCTAVVILLSGVYERLMSESPGDSIEGIQLTQDAMVDHLGGFGEIFIALAILFFAFTSILANFSFSSVNIEFLFRRHAAKAVSVFKVIIIAMVLLGSVAELSVVWDFADLAMGLMATTNLFAILIMGPIAVGVLKDYERQRREGIKEPIFDPVILKRPELVDADVWPVKESKEVKEGSVFNALLQ</sequence>
<evidence type="ECO:0000256" key="4">
    <source>
        <dbReference type="ARBA" id="ARBA00022475"/>
    </source>
</evidence>
<accession>A0A265E3A6</accession>
<organism evidence="10 12">
    <name type="scientific">Vreelandella boliviensis LC1</name>
    <dbReference type="NCBI Taxonomy" id="1072583"/>
    <lineage>
        <taxon>Bacteria</taxon>
        <taxon>Pseudomonadati</taxon>
        <taxon>Pseudomonadota</taxon>
        <taxon>Gammaproteobacteria</taxon>
        <taxon>Oceanospirillales</taxon>
        <taxon>Halomonadaceae</taxon>
        <taxon>Vreelandella</taxon>
    </lineage>
</organism>
<proteinExistence type="inferred from homology"/>
<protein>
    <submittedName>
        <fullName evidence="11">Alanine:cation symporter family protein</fullName>
    </submittedName>
    <submittedName>
        <fullName evidence="10">Amino-acid carrier protein AlsT</fullName>
    </submittedName>
</protein>
<gene>
    <name evidence="11" type="ORF">CE457_02315</name>
    <name evidence="10" type="ORF">KUC_0332</name>
</gene>